<dbReference type="AlphaFoldDB" id="A0A6J7HS81"/>
<protein>
    <submittedName>
        <fullName evidence="2">Unannotated protein</fullName>
    </submittedName>
</protein>
<name>A0A6J7HS81_9ZZZZ</name>
<organism evidence="2">
    <name type="scientific">freshwater metagenome</name>
    <dbReference type="NCBI Taxonomy" id="449393"/>
    <lineage>
        <taxon>unclassified sequences</taxon>
        <taxon>metagenomes</taxon>
        <taxon>ecological metagenomes</taxon>
    </lineage>
</organism>
<evidence type="ECO:0000313" key="2">
    <source>
        <dbReference type="EMBL" id="CAB4922352.1"/>
    </source>
</evidence>
<accession>A0A6J7HS81</accession>
<evidence type="ECO:0000256" key="1">
    <source>
        <dbReference type="SAM" id="MobiDB-lite"/>
    </source>
</evidence>
<sequence length="111" mass="11901">MNARLAGIDQSTTTRSPQPEVADELTGLLGHIAALNDRYGGTIPSDRYQQLMDRYAELVQRSEDAARRNALDSERAQAAIAMAFTACTALIESAESGSVIANSDLVDDVDT</sequence>
<feature type="region of interest" description="Disordered" evidence="1">
    <location>
        <begin position="1"/>
        <end position="20"/>
    </location>
</feature>
<dbReference type="EMBL" id="CAFBNB010000033">
    <property type="protein sequence ID" value="CAB4922352.1"/>
    <property type="molecule type" value="Genomic_DNA"/>
</dbReference>
<proteinExistence type="predicted"/>
<gene>
    <name evidence="2" type="ORF">UFOPK3720_00293</name>
</gene>
<reference evidence="2" key="1">
    <citation type="submission" date="2020-05" db="EMBL/GenBank/DDBJ databases">
        <authorList>
            <person name="Chiriac C."/>
            <person name="Salcher M."/>
            <person name="Ghai R."/>
            <person name="Kavagutti S V."/>
        </authorList>
    </citation>
    <scope>NUCLEOTIDE SEQUENCE</scope>
</reference>